<dbReference type="PaxDb" id="522772-Dacet_2721"/>
<keyword evidence="2" id="KW-1185">Reference proteome</keyword>
<proteinExistence type="predicted"/>
<dbReference type="eggNOG" id="COG3113">
    <property type="taxonomic scope" value="Bacteria"/>
</dbReference>
<gene>
    <name evidence="1" type="ordered locus">Dacet_2721</name>
</gene>
<dbReference type="Proteomes" id="UP000002012">
    <property type="component" value="Chromosome"/>
</dbReference>
<dbReference type="InParanoid" id="D4H5N4"/>
<dbReference type="STRING" id="522772.Dacet_2721"/>
<dbReference type="HOGENOM" id="CLU_2329114_0_0_0"/>
<protein>
    <recommendedName>
        <fullName evidence="3">STAS domain-containing protein</fullName>
    </recommendedName>
</protein>
<evidence type="ECO:0000313" key="2">
    <source>
        <dbReference type="Proteomes" id="UP000002012"/>
    </source>
</evidence>
<name>D4H5N4_DENA2</name>
<accession>D4H5N4</accession>
<organism evidence="1 2">
    <name type="scientific">Denitrovibrio acetiphilus (strain DSM 12809 / NBRC 114555 / N2460)</name>
    <dbReference type="NCBI Taxonomy" id="522772"/>
    <lineage>
        <taxon>Bacteria</taxon>
        <taxon>Pseudomonadati</taxon>
        <taxon>Deferribacterota</taxon>
        <taxon>Deferribacteres</taxon>
        <taxon>Deferribacterales</taxon>
        <taxon>Geovibrionaceae</taxon>
        <taxon>Denitrovibrio</taxon>
    </lineage>
</organism>
<dbReference type="AlphaFoldDB" id="D4H5N4"/>
<dbReference type="EMBL" id="CP001968">
    <property type="protein sequence ID" value="ADD69475.1"/>
    <property type="molecule type" value="Genomic_DNA"/>
</dbReference>
<dbReference type="KEGG" id="dap:Dacet_2721"/>
<evidence type="ECO:0000313" key="1">
    <source>
        <dbReference type="EMBL" id="ADD69475.1"/>
    </source>
</evidence>
<dbReference type="OrthoDB" id="9809245at2"/>
<dbReference type="RefSeq" id="WP_013011968.1">
    <property type="nucleotide sequence ID" value="NC_013943.1"/>
</dbReference>
<reference evidence="1 2" key="1">
    <citation type="journal article" date="2010" name="Stand. Genomic Sci.">
        <title>Complete genome sequence of Denitrovibrio acetiphilus type strain (N2460).</title>
        <authorList>
            <person name="Kiss H."/>
            <person name="Lang E."/>
            <person name="Lapidus A."/>
            <person name="Copeland A."/>
            <person name="Nolan M."/>
            <person name="Glavina Del Rio T."/>
            <person name="Chen F."/>
            <person name="Lucas S."/>
            <person name="Tice H."/>
            <person name="Cheng J.F."/>
            <person name="Han C."/>
            <person name="Goodwin L."/>
            <person name="Pitluck S."/>
            <person name="Liolios K."/>
            <person name="Pati A."/>
            <person name="Ivanova N."/>
            <person name="Mavromatis K."/>
            <person name="Chen A."/>
            <person name="Palaniappan K."/>
            <person name="Land M."/>
            <person name="Hauser L."/>
            <person name="Chang Y.J."/>
            <person name="Jeffries C.D."/>
            <person name="Detter J.C."/>
            <person name="Brettin T."/>
            <person name="Spring S."/>
            <person name="Rohde M."/>
            <person name="Goker M."/>
            <person name="Woyke T."/>
            <person name="Bristow J."/>
            <person name="Eisen J.A."/>
            <person name="Markowitz V."/>
            <person name="Hugenholtz P."/>
            <person name="Kyrpides N.C."/>
            <person name="Klenk H.P."/>
        </authorList>
    </citation>
    <scope>NUCLEOTIDE SEQUENCE [LARGE SCALE GENOMIC DNA]</scope>
    <source>
        <strain evidence="2">DSM 12809 / NBRC 114555 / N2460</strain>
    </source>
</reference>
<sequence length="98" mass="11001">MEINELKTKIKIVFPEESEIFMAEEFISELTGIDMDKKPVELDFSGVKTLDTVFIQLALSIIKTVKIHNNKVSIKTSEVLEETEKLYGISLKGLIGGI</sequence>
<evidence type="ECO:0008006" key="3">
    <source>
        <dbReference type="Google" id="ProtNLM"/>
    </source>
</evidence>